<dbReference type="InterPro" id="IPR007219">
    <property type="entry name" value="XnlR_reg_dom"/>
</dbReference>
<protein>
    <recommendedName>
        <fullName evidence="4">Zn(2)-C6 fungal-type domain-containing protein</fullName>
    </recommendedName>
</protein>
<dbReference type="PANTHER" id="PTHR47655">
    <property type="entry name" value="QUINIC ACID UTILIZATION ACTIVATOR"/>
    <property type="match status" value="1"/>
</dbReference>
<dbReference type="Gene3D" id="4.10.240.10">
    <property type="entry name" value="Zn(2)-C6 fungal-type DNA-binding domain"/>
    <property type="match status" value="1"/>
</dbReference>
<dbReference type="PANTHER" id="PTHR47655:SF2">
    <property type="entry name" value="QUINIC ACID UTILIZATION ACTIVATOR"/>
    <property type="match status" value="1"/>
</dbReference>
<dbReference type="Pfam" id="PF00172">
    <property type="entry name" value="Zn_clus"/>
    <property type="match status" value="1"/>
</dbReference>
<evidence type="ECO:0000259" key="4">
    <source>
        <dbReference type="PROSITE" id="PS50048"/>
    </source>
</evidence>
<gene>
    <name evidence="5" type="ORF">CEP51_012619</name>
</gene>
<evidence type="ECO:0000256" key="1">
    <source>
        <dbReference type="ARBA" id="ARBA00022723"/>
    </source>
</evidence>
<evidence type="ECO:0000313" key="6">
    <source>
        <dbReference type="Proteomes" id="UP000287972"/>
    </source>
</evidence>
<dbReference type="GO" id="GO:0003677">
    <property type="term" value="F:DNA binding"/>
    <property type="evidence" value="ECO:0007669"/>
    <property type="project" value="InterPro"/>
</dbReference>
<dbReference type="EMBL" id="NKCL01000481">
    <property type="protein sequence ID" value="RSL67688.1"/>
    <property type="molecule type" value="Genomic_DNA"/>
</dbReference>
<name>A0A428QR15_9HYPO</name>
<proteinExistence type="predicted"/>
<dbReference type="Pfam" id="PF04082">
    <property type="entry name" value="Fungal_trans"/>
    <property type="match status" value="1"/>
</dbReference>
<dbReference type="CDD" id="cd12148">
    <property type="entry name" value="fungal_TF_MHR"/>
    <property type="match status" value="1"/>
</dbReference>
<dbReference type="Proteomes" id="UP000287972">
    <property type="component" value="Unassembled WGS sequence"/>
</dbReference>
<evidence type="ECO:0000313" key="5">
    <source>
        <dbReference type="EMBL" id="RSL67688.1"/>
    </source>
</evidence>
<feature type="compositionally biased region" description="Polar residues" evidence="3">
    <location>
        <begin position="1"/>
        <end position="17"/>
    </location>
</feature>
<organism evidence="5 6">
    <name type="scientific">Fusarium floridanum</name>
    <dbReference type="NCBI Taxonomy" id="1325733"/>
    <lineage>
        <taxon>Eukaryota</taxon>
        <taxon>Fungi</taxon>
        <taxon>Dikarya</taxon>
        <taxon>Ascomycota</taxon>
        <taxon>Pezizomycotina</taxon>
        <taxon>Sordariomycetes</taxon>
        <taxon>Hypocreomycetidae</taxon>
        <taxon>Hypocreales</taxon>
        <taxon>Nectriaceae</taxon>
        <taxon>Fusarium</taxon>
        <taxon>Fusarium solani species complex</taxon>
    </lineage>
</organism>
<sequence length="520" mass="57278">MPSTLTTTANDNSPRPSSQKRPRFTRASRACEECRRRRVKCDSKKPRCSTCSHFDRRCETRPPSRKRGLPTGYVRAIECLLGQMMQSSDHGRDIALGILNQEVVSSAEATLVADSSSPGELWRRSPAFRHLESILETADESRLGLEDDSRNGKKSAQLALSTACDDTARSKGGRAWSHPDALFGDPRSTRSGLVTQIQNLPENWLSLVDLYMSSTGVCFPIIPERDLVRLAQQMCSDRVPRREDGDASGDHAALLAVLAYASYQRELQYPLDLGHTPKPAVRLQLEAEAMAMDPNRRHDLGHAQALAVLALLEMSSGSLEKAWELLGEATSTVSALGLVGGMTRDIVLDFRSSLVLHGLFALETMVAFRLGRLPILRPKDLPGTELLDESQPGSSNVLNTFRHFVQVLCILNNRLHASDDRSTRDKEALSELRTWFAALSPAYQRISISPTFQLSSTMPTESLNLCLCATSVYLMLQISSLVSGHCTDVGVPQRFPATCSLLPALLARVQQERLVALSPM</sequence>
<dbReference type="InterPro" id="IPR036864">
    <property type="entry name" value="Zn2-C6_fun-type_DNA-bd_sf"/>
</dbReference>
<evidence type="ECO:0000256" key="2">
    <source>
        <dbReference type="ARBA" id="ARBA00023242"/>
    </source>
</evidence>
<evidence type="ECO:0000256" key="3">
    <source>
        <dbReference type="SAM" id="MobiDB-lite"/>
    </source>
</evidence>
<feature type="domain" description="Zn(2)-C6 fungal-type" evidence="4">
    <location>
        <begin position="30"/>
        <end position="60"/>
    </location>
</feature>
<dbReference type="InterPro" id="IPR001138">
    <property type="entry name" value="Zn2Cys6_DnaBD"/>
</dbReference>
<dbReference type="PROSITE" id="PS00463">
    <property type="entry name" value="ZN2_CY6_FUNGAL_1"/>
    <property type="match status" value="1"/>
</dbReference>
<dbReference type="PROSITE" id="PS50048">
    <property type="entry name" value="ZN2_CY6_FUNGAL_2"/>
    <property type="match status" value="1"/>
</dbReference>
<dbReference type="GO" id="GO:0008270">
    <property type="term" value="F:zinc ion binding"/>
    <property type="evidence" value="ECO:0007669"/>
    <property type="project" value="InterPro"/>
</dbReference>
<feature type="region of interest" description="Disordered" evidence="3">
    <location>
        <begin position="1"/>
        <end position="27"/>
    </location>
</feature>
<dbReference type="GO" id="GO:0045944">
    <property type="term" value="P:positive regulation of transcription by RNA polymerase II"/>
    <property type="evidence" value="ECO:0007669"/>
    <property type="project" value="TreeGrafter"/>
</dbReference>
<dbReference type="SUPFAM" id="SSF57701">
    <property type="entry name" value="Zn2/Cys6 DNA-binding domain"/>
    <property type="match status" value="1"/>
</dbReference>
<dbReference type="GO" id="GO:0000981">
    <property type="term" value="F:DNA-binding transcription factor activity, RNA polymerase II-specific"/>
    <property type="evidence" value="ECO:0007669"/>
    <property type="project" value="InterPro"/>
</dbReference>
<comment type="caution">
    <text evidence="5">The sequence shown here is derived from an EMBL/GenBank/DDBJ whole genome shotgun (WGS) entry which is preliminary data.</text>
</comment>
<reference evidence="5 6" key="1">
    <citation type="submission" date="2017-06" db="EMBL/GenBank/DDBJ databases">
        <title>Comparative genomic analysis of Ambrosia Fusariam Clade fungi.</title>
        <authorList>
            <person name="Stajich J.E."/>
            <person name="Carrillo J."/>
            <person name="Kijimoto T."/>
            <person name="Eskalen A."/>
            <person name="O'Donnell K."/>
            <person name="Kasson M."/>
        </authorList>
    </citation>
    <scope>NUCLEOTIDE SEQUENCE [LARGE SCALE GENOMIC DNA]</scope>
    <source>
        <strain evidence="5 6">NRRL62606</strain>
    </source>
</reference>
<keyword evidence="1" id="KW-0479">Metal-binding</keyword>
<keyword evidence="6" id="KW-1185">Reference proteome</keyword>
<dbReference type="GO" id="GO:0006351">
    <property type="term" value="P:DNA-templated transcription"/>
    <property type="evidence" value="ECO:0007669"/>
    <property type="project" value="InterPro"/>
</dbReference>
<dbReference type="AlphaFoldDB" id="A0A428QR15"/>
<dbReference type="SMART" id="SM00066">
    <property type="entry name" value="GAL4"/>
    <property type="match status" value="1"/>
</dbReference>
<accession>A0A428QR15</accession>
<keyword evidence="2" id="KW-0539">Nucleus</keyword>
<dbReference type="InterPro" id="IPR052783">
    <property type="entry name" value="Metabolic/Drug-Res_Regulator"/>
</dbReference>